<comment type="similarity">
    <text evidence="8 9">Belongs to the TRAP transporter small permease family.</text>
</comment>
<gene>
    <name evidence="11" type="ORF">CKA81_12675</name>
</gene>
<sequence length="188" mass="20489">MQAHTPTSSGSARPGSWWARLLADNAEELLALVFLGIIGFSMAAQVLLRTVFHAPLSWPEELSQFLFVWASAFGAIGAAKRLGLVKLGVVADNLPASLRKIFDVLVLIAILALLAVLGWKGWQLTLRTSFSAATLPITWAWAYAAAPAVSILMALRLVQLQLFNYRFIFIETAFGHKPAVTEVLEADK</sequence>
<dbReference type="GO" id="GO:0005886">
    <property type="term" value="C:plasma membrane"/>
    <property type="evidence" value="ECO:0007669"/>
    <property type="project" value="UniProtKB-SubCell"/>
</dbReference>
<evidence type="ECO:0000256" key="3">
    <source>
        <dbReference type="ARBA" id="ARBA00022475"/>
    </source>
</evidence>
<keyword evidence="3" id="KW-1003">Cell membrane</keyword>
<dbReference type="OrthoDB" id="8713284at2"/>
<keyword evidence="2 9" id="KW-0813">Transport</keyword>
<evidence type="ECO:0000256" key="8">
    <source>
        <dbReference type="ARBA" id="ARBA00038436"/>
    </source>
</evidence>
<evidence type="ECO:0000256" key="1">
    <source>
        <dbReference type="ARBA" id="ARBA00004429"/>
    </source>
</evidence>
<comment type="subunit">
    <text evidence="9">The complex comprises the extracytoplasmic solute receptor protein and the two transmembrane proteins.</text>
</comment>
<name>A0A410GE68_9BURK</name>
<dbReference type="GO" id="GO:0015740">
    <property type="term" value="P:C4-dicarboxylate transport"/>
    <property type="evidence" value="ECO:0007669"/>
    <property type="project" value="TreeGrafter"/>
</dbReference>
<evidence type="ECO:0000313" key="11">
    <source>
        <dbReference type="EMBL" id="QAA94590.1"/>
    </source>
</evidence>
<comment type="function">
    <text evidence="9">Part of the tripartite ATP-independent periplasmic (TRAP) transport system.</text>
</comment>
<evidence type="ECO:0000256" key="5">
    <source>
        <dbReference type="ARBA" id="ARBA00022692"/>
    </source>
</evidence>
<dbReference type="Proteomes" id="UP000283474">
    <property type="component" value="Chromosome"/>
</dbReference>
<comment type="subcellular location">
    <subcellularLocation>
        <location evidence="1 9">Cell inner membrane</location>
        <topology evidence="1 9">Multi-pass membrane protein</topology>
    </subcellularLocation>
</comment>
<feature type="transmembrane region" description="Helical" evidence="9">
    <location>
        <begin position="139"/>
        <end position="158"/>
    </location>
</feature>
<keyword evidence="7 9" id="KW-0472">Membrane</keyword>
<dbReference type="AlphaFoldDB" id="A0A410GE68"/>
<evidence type="ECO:0000259" key="10">
    <source>
        <dbReference type="Pfam" id="PF04290"/>
    </source>
</evidence>
<organism evidence="11 12">
    <name type="scientific">Pollutimonas thiosulfatoxidans</name>
    <dbReference type="NCBI Taxonomy" id="2028345"/>
    <lineage>
        <taxon>Bacteria</taxon>
        <taxon>Pseudomonadati</taxon>
        <taxon>Pseudomonadota</taxon>
        <taxon>Betaproteobacteria</taxon>
        <taxon>Burkholderiales</taxon>
        <taxon>Alcaligenaceae</taxon>
        <taxon>Pollutimonas</taxon>
    </lineage>
</organism>
<dbReference type="PANTHER" id="PTHR35011">
    <property type="entry name" value="2,3-DIKETO-L-GULONATE TRAP TRANSPORTER SMALL PERMEASE PROTEIN YIAM"/>
    <property type="match status" value="1"/>
</dbReference>
<dbReference type="EMBL" id="CP022987">
    <property type="protein sequence ID" value="QAA94590.1"/>
    <property type="molecule type" value="Genomic_DNA"/>
</dbReference>
<dbReference type="Pfam" id="PF04290">
    <property type="entry name" value="DctQ"/>
    <property type="match status" value="1"/>
</dbReference>
<keyword evidence="5 9" id="KW-0812">Transmembrane</keyword>
<evidence type="ECO:0000256" key="4">
    <source>
        <dbReference type="ARBA" id="ARBA00022519"/>
    </source>
</evidence>
<keyword evidence="6 9" id="KW-1133">Transmembrane helix</keyword>
<proteinExistence type="inferred from homology"/>
<feature type="transmembrane region" description="Helical" evidence="9">
    <location>
        <begin position="101"/>
        <end position="119"/>
    </location>
</feature>
<keyword evidence="4 9" id="KW-0997">Cell inner membrane</keyword>
<accession>A0A410GE68</accession>
<evidence type="ECO:0000256" key="6">
    <source>
        <dbReference type="ARBA" id="ARBA00022989"/>
    </source>
</evidence>
<feature type="transmembrane region" description="Helical" evidence="9">
    <location>
        <begin position="68"/>
        <end position="89"/>
    </location>
</feature>
<dbReference type="InterPro" id="IPR055348">
    <property type="entry name" value="DctQ"/>
</dbReference>
<protein>
    <recommendedName>
        <fullName evidence="9">TRAP transporter small permease protein</fullName>
    </recommendedName>
</protein>
<dbReference type="InterPro" id="IPR007387">
    <property type="entry name" value="TRAP_DctQ"/>
</dbReference>
<evidence type="ECO:0000256" key="7">
    <source>
        <dbReference type="ARBA" id="ARBA00023136"/>
    </source>
</evidence>
<evidence type="ECO:0000256" key="2">
    <source>
        <dbReference type="ARBA" id="ARBA00022448"/>
    </source>
</evidence>
<keyword evidence="12" id="KW-1185">Reference proteome</keyword>
<dbReference type="PANTHER" id="PTHR35011:SF5">
    <property type="entry name" value="SIALIC ACID TRAP TRANSPORTER SMALL PERMEASE PROTEIN SIAQ"/>
    <property type="match status" value="1"/>
</dbReference>
<evidence type="ECO:0000313" key="12">
    <source>
        <dbReference type="Proteomes" id="UP000283474"/>
    </source>
</evidence>
<dbReference type="GO" id="GO:0022857">
    <property type="term" value="F:transmembrane transporter activity"/>
    <property type="evidence" value="ECO:0007669"/>
    <property type="project" value="UniProtKB-UniRule"/>
</dbReference>
<feature type="transmembrane region" description="Helical" evidence="9">
    <location>
        <begin position="29"/>
        <end position="48"/>
    </location>
</feature>
<feature type="domain" description="Tripartite ATP-independent periplasmic transporters DctQ component" evidence="10">
    <location>
        <begin position="41"/>
        <end position="159"/>
    </location>
</feature>
<dbReference type="KEGG" id="pus:CKA81_12675"/>
<evidence type="ECO:0000256" key="9">
    <source>
        <dbReference type="RuleBase" id="RU369079"/>
    </source>
</evidence>
<reference evidence="11 12" key="1">
    <citation type="submission" date="2017-08" db="EMBL/GenBank/DDBJ databases">
        <authorList>
            <person name="Park S.-J."/>
            <person name="Kim H."/>
        </authorList>
    </citation>
    <scope>NUCLEOTIDE SEQUENCE [LARGE SCALE GENOMIC DNA]</scope>
    <source>
        <strain evidence="12">ye3</strain>
    </source>
</reference>